<name>A0A9N9JML7_9GLOM</name>
<keyword evidence="2" id="KW-1185">Reference proteome</keyword>
<dbReference type="AlphaFoldDB" id="A0A9N9JML7"/>
<dbReference type="Proteomes" id="UP000789342">
    <property type="component" value="Unassembled WGS sequence"/>
</dbReference>
<reference evidence="1" key="1">
    <citation type="submission" date="2021-06" db="EMBL/GenBank/DDBJ databases">
        <authorList>
            <person name="Kallberg Y."/>
            <person name="Tangrot J."/>
            <person name="Rosling A."/>
        </authorList>
    </citation>
    <scope>NUCLEOTIDE SEQUENCE</scope>
    <source>
        <strain evidence="1">CL551</strain>
    </source>
</reference>
<feature type="non-terminal residue" evidence="1">
    <location>
        <position position="1"/>
    </location>
</feature>
<evidence type="ECO:0000313" key="2">
    <source>
        <dbReference type="Proteomes" id="UP000789342"/>
    </source>
</evidence>
<sequence length="55" mass="6610">ADLQNYNEKQLLLGILYGRKYENKILFVNFLKRLFLAKPAHRLDDDPRQIQFISM</sequence>
<dbReference type="EMBL" id="CAJVPV010058749">
    <property type="protein sequence ID" value="CAG8788177.1"/>
    <property type="molecule type" value="Genomic_DNA"/>
</dbReference>
<proteinExistence type="predicted"/>
<comment type="caution">
    <text evidence="1">The sequence shown here is derived from an EMBL/GenBank/DDBJ whole genome shotgun (WGS) entry which is preliminary data.</text>
</comment>
<organism evidence="1 2">
    <name type="scientific">Acaulospora morrowiae</name>
    <dbReference type="NCBI Taxonomy" id="94023"/>
    <lineage>
        <taxon>Eukaryota</taxon>
        <taxon>Fungi</taxon>
        <taxon>Fungi incertae sedis</taxon>
        <taxon>Mucoromycota</taxon>
        <taxon>Glomeromycotina</taxon>
        <taxon>Glomeromycetes</taxon>
        <taxon>Diversisporales</taxon>
        <taxon>Acaulosporaceae</taxon>
        <taxon>Acaulospora</taxon>
    </lineage>
</organism>
<gene>
    <name evidence="1" type="ORF">AMORRO_LOCUS17911</name>
</gene>
<protein>
    <submittedName>
        <fullName evidence="1">17217_t:CDS:1</fullName>
    </submittedName>
</protein>
<evidence type="ECO:0000313" key="1">
    <source>
        <dbReference type="EMBL" id="CAG8788177.1"/>
    </source>
</evidence>
<accession>A0A9N9JML7</accession>